<keyword evidence="2" id="KW-1185">Reference proteome</keyword>
<comment type="caution">
    <text evidence="1">The sequence shown here is derived from an EMBL/GenBank/DDBJ whole genome shotgun (WGS) entry which is preliminary data.</text>
</comment>
<protein>
    <submittedName>
        <fullName evidence="1">Uncharacterized protein</fullName>
    </submittedName>
</protein>
<sequence>MRTLLFGDGQNKENRAGANKKNRDWVYGDLGVDSGPFISSKPDFEI</sequence>
<dbReference type="RefSeq" id="WP_377066004.1">
    <property type="nucleotide sequence ID" value="NZ_JBHSJJ010000009.1"/>
</dbReference>
<gene>
    <name evidence="1" type="ORF">ACFPFU_16455</name>
</gene>
<dbReference type="EMBL" id="JBHSJJ010000009">
    <property type="protein sequence ID" value="MFC4873294.1"/>
    <property type="molecule type" value="Genomic_DNA"/>
</dbReference>
<proteinExistence type="predicted"/>
<dbReference type="Proteomes" id="UP001595818">
    <property type="component" value="Unassembled WGS sequence"/>
</dbReference>
<evidence type="ECO:0000313" key="1">
    <source>
        <dbReference type="EMBL" id="MFC4873294.1"/>
    </source>
</evidence>
<reference evidence="2" key="1">
    <citation type="journal article" date="2019" name="Int. J. Syst. Evol. Microbiol.">
        <title>The Global Catalogue of Microorganisms (GCM) 10K type strain sequencing project: providing services to taxonomists for standard genome sequencing and annotation.</title>
        <authorList>
            <consortium name="The Broad Institute Genomics Platform"/>
            <consortium name="The Broad Institute Genome Sequencing Center for Infectious Disease"/>
            <person name="Wu L."/>
            <person name="Ma J."/>
        </authorList>
    </citation>
    <scope>NUCLEOTIDE SEQUENCE [LARGE SCALE GENOMIC DNA]</scope>
    <source>
        <strain evidence="2">CGMCC 4.7466</strain>
    </source>
</reference>
<name>A0ABV9T4E5_9BACT</name>
<organism evidence="1 2">
    <name type="scientific">Negadavirga shengliensis</name>
    <dbReference type="NCBI Taxonomy" id="1389218"/>
    <lineage>
        <taxon>Bacteria</taxon>
        <taxon>Pseudomonadati</taxon>
        <taxon>Bacteroidota</taxon>
        <taxon>Cytophagia</taxon>
        <taxon>Cytophagales</taxon>
        <taxon>Cyclobacteriaceae</taxon>
        <taxon>Negadavirga</taxon>
    </lineage>
</organism>
<accession>A0ABV9T4E5</accession>
<evidence type="ECO:0000313" key="2">
    <source>
        <dbReference type="Proteomes" id="UP001595818"/>
    </source>
</evidence>